<dbReference type="InterPro" id="IPR000192">
    <property type="entry name" value="Aminotrans_V_dom"/>
</dbReference>
<sequence length="410" mass="44722">MNFDPHAIRPLFPALSQTVAGQPAIFFDGPGGTQVPQTVIDAISDYLAHSNANTHGAFITSQRTDAVIAEAHAAMADLLGCDPDEVFFGQNMTSLTFALSRAIGRVLQPGDEIVVTRLDHDANVAPWRALSERGVVIREVDIDPEDCTLAMDDMAALIGPRTKLVAVGYASNAVGTINNIPQIVEWAHRVGALVFVDAVHYAPHGPIDVKGLDCDFLACSVYKFFGPHVGVVYGKREHLQRFQPYKVRPAADTVPERWMTGTQNHEGLAGVTAAVNYLARLGQPAPDRRTALVQAMNRIVAYERTLAEQLIEGVLAIPGLTFYGIREPERFGQRTPTISFRLANRSPREVATALAQRGIFVWDGNYYALSLSERLGVEPLGGMVRVGLVHYNTAEEVDRFLAVLRELATA</sequence>
<dbReference type="Pfam" id="PF00266">
    <property type="entry name" value="Aminotran_5"/>
    <property type="match status" value="1"/>
</dbReference>
<protein>
    <submittedName>
        <fullName evidence="2">Cysteine desulfurase family protein</fullName>
    </submittedName>
</protein>
<accession>A9WD52</accession>
<gene>
    <name evidence="2" type="ordered locus">Caur_1802</name>
</gene>
<feature type="domain" description="Aminotransferase class V" evidence="1">
    <location>
        <begin position="25"/>
        <end position="400"/>
    </location>
</feature>
<dbReference type="InterPro" id="IPR011340">
    <property type="entry name" value="Cys_dSase-rel"/>
</dbReference>
<dbReference type="SUPFAM" id="SSF53383">
    <property type="entry name" value="PLP-dependent transferases"/>
    <property type="match status" value="1"/>
</dbReference>
<dbReference type="EnsemblBacteria" id="ABY35019">
    <property type="protein sequence ID" value="ABY35019"/>
    <property type="gene ID" value="Caur_1802"/>
</dbReference>
<reference evidence="3" key="1">
    <citation type="journal article" date="2011" name="BMC Genomics">
        <title>Complete genome sequence of the filamentous anoxygenic phototrophic bacterium Chloroflexus aurantiacus.</title>
        <authorList>
            <person name="Tang K.H."/>
            <person name="Barry K."/>
            <person name="Chertkov O."/>
            <person name="Dalin E."/>
            <person name="Han C.S."/>
            <person name="Hauser L.J."/>
            <person name="Honchak B.M."/>
            <person name="Karbach L.E."/>
            <person name="Land M.L."/>
            <person name="Lapidus A."/>
            <person name="Larimer F.W."/>
            <person name="Mikhailova N."/>
            <person name="Pitluck S."/>
            <person name="Pierson B.K."/>
            <person name="Blankenship R.E."/>
        </authorList>
    </citation>
    <scope>NUCLEOTIDE SEQUENCE [LARGE SCALE GENOMIC DNA]</scope>
    <source>
        <strain evidence="3">ATCC 29366 / DSM 635 / J-10-fl</strain>
    </source>
</reference>
<proteinExistence type="predicted"/>
<dbReference type="PANTHER" id="PTHR43586:SF21">
    <property type="entry name" value="PYRIDOXAL PHOSPHATE (PLP)-DEPENDENT ASPARTATE AMINOTRANSFERASE SUPERFAMILY"/>
    <property type="match status" value="1"/>
</dbReference>
<dbReference type="EMBL" id="CP000909">
    <property type="protein sequence ID" value="ABY35019.1"/>
    <property type="molecule type" value="Genomic_DNA"/>
</dbReference>
<organism evidence="2 3">
    <name type="scientific">Chloroflexus aurantiacus (strain ATCC 29366 / DSM 635 / J-10-fl)</name>
    <dbReference type="NCBI Taxonomy" id="324602"/>
    <lineage>
        <taxon>Bacteria</taxon>
        <taxon>Bacillati</taxon>
        <taxon>Chloroflexota</taxon>
        <taxon>Chloroflexia</taxon>
        <taxon>Chloroflexales</taxon>
        <taxon>Chloroflexineae</taxon>
        <taxon>Chloroflexaceae</taxon>
        <taxon>Chloroflexus</taxon>
    </lineage>
</organism>
<evidence type="ECO:0000313" key="3">
    <source>
        <dbReference type="Proteomes" id="UP000002008"/>
    </source>
</evidence>
<name>A9WD52_CHLAA</name>
<dbReference type="InParanoid" id="A9WD52"/>
<dbReference type="PANTHER" id="PTHR43586">
    <property type="entry name" value="CYSTEINE DESULFURASE"/>
    <property type="match status" value="1"/>
</dbReference>
<dbReference type="GO" id="GO:0031071">
    <property type="term" value="F:cysteine desulfurase activity"/>
    <property type="evidence" value="ECO:0000318"/>
    <property type="project" value="GO_Central"/>
</dbReference>
<dbReference type="InterPro" id="IPR015421">
    <property type="entry name" value="PyrdxlP-dep_Trfase_major"/>
</dbReference>
<dbReference type="HOGENOM" id="CLU_003433_2_2_0"/>
<dbReference type="RefSeq" id="WP_012257673.1">
    <property type="nucleotide sequence ID" value="NC_010175.1"/>
</dbReference>
<keyword evidence="3" id="KW-1185">Reference proteome</keyword>
<dbReference type="InterPro" id="IPR015424">
    <property type="entry name" value="PyrdxlP-dep_Trfase"/>
</dbReference>
<dbReference type="STRING" id="324602.Caur_1802"/>
<dbReference type="Proteomes" id="UP000002008">
    <property type="component" value="Chromosome"/>
</dbReference>
<evidence type="ECO:0000313" key="2">
    <source>
        <dbReference type="EMBL" id="ABY35019.1"/>
    </source>
</evidence>
<evidence type="ECO:0000259" key="1">
    <source>
        <dbReference type="Pfam" id="PF00266"/>
    </source>
</evidence>
<dbReference type="InterPro" id="IPR015422">
    <property type="entry name" value="PyrdxlP-dep_Trfase_small"/>
</dbReference>
<dbReference type="PATRIC" id="fig|324602.8.peg.2055"/>
<dbReference type="NCBIfam" id="TIGR01976">
    <property type="entry name" value="am_tr_V_VC1184"/>
    <property type="match status" value="1"/>
</dbReference>
<dbReference type="GO" id="GO:0006534">
    <property type="term" value="P:cysteine metabolic process"/>
    <property type="evidence" value="ECO:0000318"/>
    <property type="project" value="GO_Central"/>
</dbReference>
<dbReference type="KEGG" id="cau:Caur_1802"/>
<dbReference type="Gene3D" id="3.90.1150.10">
    <property type="entry name" value="Aspartate Aminotransferase, domain 1"/>
    <property type="match status" value="1"/>
</dbReference>
<dbReference type="eggNOG" id="COG0520">
    <property type="taxonomic scope" value="Bacteria"/>
</dbReference>
<dbReference type="Gene3D" id="3.40.640.10">
    <property type="entry name" value="Type I PLP-dependent aspartate aminotransferase-like (Major domain)"/>
    <property type="match status" value="1"/>
</dbReference>
<dbReference type="AlphaFoldDB" id="A9WD52"/>